<dbReference type="InterPro" id="IPR022450">
    <property type="entry name" value="TsaD"/>
</dbReference>
<dbReference type="EMBL" id="CAVLGL010000159">
    <property type="protein sequence ID" value="CAK1604354.1"/>
    <property type="molecule type" value="Genomic_DNA"/>
</dbReference>
<dbReference type="PANTHER" id="PTHR11735:SF6">
    <property type="entry name" value="TRNA N6-ADENOSINE THREONYLCARBAMOYLTRANSFERASE, MITOCHONDRIAL"/>
    <property type="match status" value="1"/>
</dbReference>
<comment type="subcellular location">
    <subcellularLocation>
        <location evidence="7">Mitochondrion</location>
    </subcellularLocation>
</comment>
<dbReference type="Gene3D" id="3.30.420.40">
    <property type="match status" value="2"/>
</dbReference>
<sequence>MICLMYFRRKLKIYRLGGGTTVPQDYPFITLYRRNLSYSRKTTILGIETSCDDTGCAIVNGYGNILGECLYSQNALHVRYGGVNPVHAWELHRDNIDLAVKNALKSAKIGVSEIDALAVTVKPGLLLSLTIGVKYAKFLAKKYDKILIPIHHMEAHALVARMYYDIPFPYLTLLISGGHCFLAVVKDVDSFLLLGQTLDNAPGEVMDKAARRMKLKNIFEYSAVSGGRAIELAAKNATNPAMFQFPIPLLKNRDCNFSFSGLKDSLVRKVLKKESEHGLRGDEVIPEIYDLCASFQASIARHLAHRLERAITFCEMKKLLHFDTKNIIISGGVACNDYIYSCLERVGNKFGFNLYRPPHKVCTDNGVMVAWNGIEKVKKGDTIPLLSISNIDPTASFGLNIIDQVKEANLPIRAPTIENKM</sequence>
<proteinExistence type="inferred from homology"/>
<dbReference type="InterPro" id="IPR017861">
    <property type="entry name" value="KAE1/TsaD"/>
</dbReference>
<evidence type="ECO:0000259" key="8">
    <source>
        <dbReference type="Pfam" id="PF00814"/>
    </source>
</evidence>
<dbReference type="AlphaFoldDB" id="A0AAV1MCK9"/>
<comment type="function">
    <text evidence="7">Required for the formation of a threonylcarbamoyl group on adenosine at position 37 (t(6)A37) in mitochondrial tRNAs that read codons beginning with adenine. Probably involved in the transfer of the threonylcarbamoyl moiety of threonylcarbamoyl-AMP (TC-AMP) to the N6 group of A37. Involved in mitochondrial genome maintenance.</text>
</comment>
<dbReference type="GO" id="GO:0005739">
    <property type="term" value="C:mitochondrion"/>
    <property type="evidence" value="ECO:0007669"/>
    <property type="project" value="UniProtKB-SubCell"/>
</dbReference>
<keyword evidence="10" id="KW-1185">Reference proteome</keyword>
<dbReference type="EC" id="2.3.1.234" evidence="1"/>
<keyword evidence="4 7" id="KW-0479">Metal-binding</keyword>
<dbReference type="Proteomes" id="UP001314205">
    <property type="component" value="Unassembled WGS sequence"/>
</dbReference>
<dbReference type="NCBIfam" id="TIGR00329">
    <property type="entry name" value="gcp_kae1"/>
    <property type="match status" value="1"/>
</dbReference>
<keyword evidence="2 7" id="KW-0808">Transferase</keyword>
<dbReference type="PANTHER" id="PTHR11735">
    <property type="entry name" value="TRNA N6-ADENOSINE THREONYLCARBAMOYLTRANSFERASE"/>
    <property type="match status" value="1"/>
</dbReference>
<dbReference type="InterPro" id="IPR043129">
    <property type="entry name" value="ATPase_NBD"/>
</dbReference>
<reference evidence="9 10" key="1">
    <citation type="submission" date="2023-11" db="EMBL/GenBank/DDBJ databases">
        <authorList>
            <person name="Hedman E."/>
            <person name="Englund M."/>
            <person name="Stromberg M."/>
            <person name="Nyberg Akerstrom W."/>
            <person name="Nylinder S."/>
            <person name="Jareborg N."/>
            <person name="Kallberg Y."/>
            <person name="Kronander E."/>
        </authorList>
    </citation>
    <scope>NUCLEOTIDE SEQUENCE [LARGE SCALE GENOMIC DNA]</scope>
</reference>
<comment type="cofactor">
    <cofactor evidence="7">
        <name>a divalent metal cation</name>
        <dbReference type="ChEBI" id="CHEBI:60240"/>
    </cofactor>
    <text evidence="7">Binds 1 divalent metal cation per subunit.</text>
</comment>
<comment type="similarity">
    <text evidence="7">Belongs to the KAE1 / TsaD family.</text>
</comment>
<evidence type="ECO:0000256" key="5">
    <source>
        <dbReference type="ARBA" id="ARBA00023315"/>
    </source>
</evidence>
<dbReference type="GO" id="GO:0002949">
    <property type="term" value="P:tRNA threonylcarbamoyladenosine modification"/>
    <property type="evidence" value="ECO:0007669"/>
    <property type="project" value="UniProtKB-UniRule"/>
</dbReference>
<keyword evidence="7" id="KW-0496">Mitochondrion</keyword>
<dbReference type="SUPFAM" id="SSF53067">
    <property type="entry name" value="Actin-like ATPase domain"/>
    <property type="match status" value="1"/>
</dbReference>
<dbReference type="PRINTS" id="PR00789">
    <property type="entry name" value="OSIALOPTASE"/>
</dbReference>
<dbReference type="InterPro" id="IPR000905">
    <property type="entry name" value="Gcp-like_dom"/>
</dbReference>
<feature type="domain" description="Gcp-like" evidence="8">
    <location>
        <begin position="65"/>
        <end position="371"/>
    </location>
</feature>
<keyword evidence="3 7" id="KW-0819">tRNA processing</keyword>
<keyword evidence="5 7" id="KW-0012">Acyltransferase</keyword>
<evidence type="ECO:0000256" key="7">
    <source>
        <dbReference type="HAMAP-Rule" id="MF_03179"/>
    </source>
</evidence>
<name>A0AAV1MCK9_9NEOP</name>
<dbReference type="GO" id="GO:0061711">
    <property type="term" value="F:tRNA N(6)-L-threonylcarbamoyladenine synthase activity"/>
    <property type="evidence" value="ECO:0007669"/>
    <property type="project" value="UniProtKB-EC"/>
</dbReference>
<evidence type="ECO:0000256" key="1">
    <source>
        <dbReference type="ARBA" id="ARBA00012156"/>
    </source>
</evidence>
<dbReference type="HAMAP" id="MF_01445">
    <property type="entry name" value="TsaD"/>
    <property type="match status" value="1"/>
</dbReference>
<comment type="catalytic activity">
    <reaction evidence="6 7">
        <text>L-threonylcarbamoyladenylate + adenosine(37) in tRNA = N(6)-L-threonylcarbamoyladenosine(37) in tRNA + AMP + H(+)</text>
        <dbReference type="Rhea" id="RHEA:37059"/>
        <dbReference type="Rhea" id="RHEA-COMP:10162"/>
        <dbReference type="Rhea" id="RHEA-COMP:10163"/>
        <dbReference type="ChEBI" id="CHEBI:15378"/>
        <dbReference type="ChEBI" id="CHEBI:73682"/>
        <dbReference type="ChEBI" id="CHEBI:74411"/>
        <dbReference type="ChEBI" id="CHEBI:74418"/>
        <dbReference type="ChEBI" id="CHEBI:456215"/>
        <dbReference type="EC" id="2.3.1.234"/>
    </reaction>
</comment>
<evidence type="ECO:0000313" key="9">
    <source>
        <dbReference type="EMBL" id="CAK1604354.1"/>
    </source>
</evidence>
<organism evidence="9 10">
    <name type="scientific">Parnassius mnemosyne</name>
    <name type="common">clouded apollo</name>
    <dbReference type="NCBI Taxonomy" id="213953"/>
    <lineage>
        <taxon>Eukaryota</taxon>
        <taxon>Metazoa</taxon>
        <taxon>Ecdysozoa</taxon>
        <taxon>Arthropoda</taxon>
        <taxon>Hexapoda</taxon>
        <taxon>Insecta</taxon>
        <taxon>Pterygota</taxon>
        <taxon>Neoptera</taxon>
        <taxon>Endopterygota</taxon>
        <taxon>Lepidoptera</taxon>
        <taxon>Glossata</taxon>
        <taxon>Ditrysia</taxon>
        <taxon>Papilionoidea</taxon>
        <taxon>Papilionidae</taxon>
        <taxon>Parnassiinae</taxon>
        <taxon>Parnassini</taxon>
        <taxon>Parnassius</taxon>
        <taxon>Driopa</taxon>
    </lineage>
</organism>
<evidence type="ECO:0000256" key="6">
    <source>
        <dbReference type="ARBA" id="ARBA00048117"/>
    </source>
</evidence>
<evidence type="ECO:0000313" key="10">
    <source>
        <dbReference type="Proteomes" id="UP001314205"/>
    </source>
</evidence>
<dbReference type="CDD" id="cd24134">
    <property type="entry name" value="ASKHA_NBD_OSGEPL1_QRI7_euk"/>
    <property type="match status" value="1"/>
</dbReference>
<protein>
    <recommendedName>
        <fullName evidence="1">N(6)-L-threonylcarbamoyladenine synthase</fullName>
        <ecNumber evidence="1">2.3.1.234</ecNumber>
    </recommendedName>
</protein>
<accession>A0AAV1MCK9</accession>
<gene>
    <name evidence="9" type="ORF">PARMNEM_LOCUS22585</name>
</gene>
<evidence type="ECO:0000256" key="4">
    <source>
        <dbReference type="ARBA" id="ARBA00022723"/>
    </source>
</evidence>
<comment type="caution">
    <text evidence="9">The sequence shown here is derived from an EMBL/GenBank/DDBJ whole genome shotgun (WGS) entry which is preliminary data.</text>
</comment>
<dbReference type="Pfam" id="PF00814">
    <property type="entry name" value="TsaD"/>
    <property type="match status" value="1"/>
</dbReference>
<dbReference type="GO" id="GO:0046872">
    <property type="term" value="F:metal ion binding"/>
    <property type="evidence" value="ECO:0007669"/>
    <property type="project" value="UniProtKB-KW"/>
</dbReference>
<evidence type="ECO:0000256" key="2">
    <source>
        <dbReference type="ARBA" id="ARBA00022679"/>
    </source>
</evidence>
<comment type="subunit">
    <text evidence="7">Homodimer.</text>
</comment>
<evidence type="ECO:0000256" key="3">
    <source>
        <dbReference type="ARBA" id="ARBA00022694"/>
    </source>
</evidence>